<proteinExistence type="inferred from homology"/>
<dbReference type="PANTHER" id="PTHR43337">
    <property type="entry name" value="XANTHINE/URACIL PERMEASE C887.17-RELATED"/>
    <property type="match status" value="1"/>
</dbReference>
<accession>A0A0C3MET4</accession>
<keyword evidence="7 8" id="KW-0472">Membrane</keyword>
<feature type="transmembrane region" description="Helical" evidence="9">
    <location>
        <begin position="169"/>
        <end position="188"/>
    </location>
</feature>
<comment type="subcellular location">
    <subcellularLocation>
        <location evidence="1 8">Cell membrane</location>
        <topology evidence="1 8">Multi-pass membrane protein</topology>
    </subcellularLocation>
</comment>
<feature type="transmembrane region" description="Helical" evidence="9">
    <location>
        <begin position="379"/>
        <end position="403"/>
    </location>
</feature>
<dbReference type="InterPro" id="IPR006043">
    <property type="entry name" value="NCS2"/>
</dbReference>
<feature type="transmembrane region" description="Helical" evidence="9">
    <location>
        <begin position="244"/>
        <end position="264"/>
    </location>
</feature>
<sequence>MKTLTRLFGFDPRTMRVKTEVMAGVTTFLTMSYILAVNPDMLSAAAMDKGGVFTATALAAAVATLLMAVLAKLPFALAPGMGLNAFFAYTLVQVMGFSWEQALTAVFIEGIVFILLTLFNVREMIVNAIPACLRQAISVGIGLFIAFIGLKNAGIVVSDPVTFLALGRFTPSAVLAMTGIVLGGVLLARRVKGALFYVILVCTLIGIPLGITRIPENFSPVSLPHSLEPVFLKFDFHALWDPDMLIAIFSLIFMDIFDTLGTLVGTANKVGMVEPDGKIPRIKKALLADAIGTTAGAVLGTSTTTTYAESAAGIAEGGRSGLMAFTVTLLFLVSLFFAPLFLLVPSVATAGVLVIVGVFMFDAVGKVDFEDMTEVLPAFITILMMPLTYSIAEGIVLGMLSYTFLKVLSGRYRDLNPVMYVLSLLFILKYIFV</sequence>
<evidence type="ECO:0000256" key="9">
    <source>
        <dbReference type="SAM" id="Phobius"/>
    </source>
</evidence>
<feature type="transmembrane region" description="Helical" evidence="9">
    <location>
        <begin position="329"/>
        <end position="359"/>
    </location>
</feature>
<keyword evidence="4 8" id="KW-1003">Cell membrane</keyword>
<evidence type="ECO:0000313" key="13">
    <source>
        <dbReference type="Proteomes" id="UP000031980"/>
    </source>
</evidence>
<evidence type="ECO:0000256" key="7">
    <source>
        <dbReference type="ARBA" id="ARBA00023136"/>
    </source>
</evidence>
<dbReference type="InterPro" id="IPR045018">
    <property type="entry name" value="Azg-like"/>
</dbReference>
<feature type="transmembrane region" description="Helical" evidence="9">
    <location>
        <begin position="77"/>
        <end position="96"/>
    </location>
</feature>
<evidence type="ECO:0000256" key="6">
    <source>
        <dbReference type="ARBA" id="ARBA00022989"/>
    </source>
</evidence>
<evidence type="ECO:0000256" key="5">
    <source>
        <dbReference type="ARBA" id="ARBA00022692"/>
    </source>
</evidence>
<feature type="transmembrane region" description="Helical" evidence="9">
    <location>
        <begin position="21"/>
        <end position="38"/>
    </location>
</feature>
<evidence type="ECO:0000256" key="4">
    <source>
        <dbReference type="ARBA" id="ARBA00022475"/>
    </source>
</evidence>
<dbReference type="RefSeq" id="WP_041504356.1">
    <property type="nucleotide sequence ID" value="NZ_JPIT01000032.1"/>
</dbReference>
<dbReference type="Pfam" id="PF00860">
    <property type="entry name" value="Xan_ur_permease"/>
    <property type="match status" value="1"/>
</dbReference>
<evidence type="ECO:0000256" key="3">
    <source>
        <dbReference type="ARBA" id="ARBA00022448"/>
    </source>
</evidence>
<evidence type="ECO:0000313" key="10">
    <source>
        <dbReference type="EMBL" id="KIO43247.1"/>
    </source>
</evidence>
<gene>
    <name evidence="11" type="ORF">BA92_08070</name>
    <name evidence="10" type="ORF">IE90_13670</name>
</gene>
<protein>
    <submittedName>
        <fullName evidence="11">Guanine permease</fullName>
    </submittedName>
</protein>
<dbReference type="EMBL" id="JPIT01000032">
    <property type="protein sequence ID" value="KIO43247.1"/>
    <property type="molecule type" value="Genomic_DNA"/>
</dbReference>
<feature type="transmembrane region" description="Helical" evidence="9">
    <location>
        <begin position="195"/>
        <end position="214"/>
    </location>
</feature>
<keyword evidence="13" id="KW-1185">Reference proteome</keyword>
<evidence type="ECO:0000313" key="11">
    <source>
        <dbReference type="EMBL" id="KIO44963.1"/>
    </source>
</evidence>
<organism evidence="11 13">
    <name type="scientific">Sanguibacteroides justesenii</name>
    <dbReference type="NCBI Taxonomy" id="1547597"/>
    <lineage>
        <taxon>Bacteria</taxon>
        <taxon>Pseudomonadati</taxon>
        <taxon>Bacteroidota</taxon>
        <taxon>Bacteroidia</taxon>
        <taxon>Bacteroidales</taxon>
        <taxon>Porphyromonadaceae</taxon>
        <taxon>Sanguibacteroides</taxon>
    </lineage>
</organism>
<dbReference type="PANTHER" id="PTHR43337:SF1">
    <property type="entry name" value="XANTHINE_URACIL PERMEASE C887.17-RELATED"/>
    <property type="match status" value="1"/>
</dbReference>
<keyword evidence="5 8" id="KW-0812">Transmembrane</keyword>
<evidence type="ECO:0000256" key="1">
    <source>
        <dbReference type="ARBA" id="ARBA00004651"/>
    </source>
</evidence>
<dbReference type="GO" id="GO:0005886">
    <property type="term" value="C:plasma membrane"/>
    <property type="evidence" value="ECO:0007669"/>
    <property type="project" value="UniProtKB-SubCell"/>
</dbReference>
<reference evidence="10 12" key="2">
    <citation type="submission" date="2014-07" db="EMBL/GenBank/DDBJ databases">
        <title>Porphyromonadaceae bacterium OUH 334697 = ATCC BAA-2682 = DSM 28341 draft genome.</title>
        <authorList>
            <person name="Sydenham T.V."/>
            <person name="Hasman H."/>
            <person name="Justesen U.S."/>
        </authorList>
    </citation>
    <scope>NUCLEOTIDE SEQUENCE [LARGE SCALE GENOMIC DNA]</scope>
    <source>
        <strain evidence="10 12">OUH 334697</strain>
    </source>
</reference>
<dbReference type="OrthoDB" id="9808458at2"/>
<evidence type="ECO:0000256" key="8">
    <source>
        <dbReference type="PIRNR" id="PIRNR005353"/>
    </source>
</evidence>
<evidence type="ECO:0000256" key="2">
    <source>
        <dbReference type="ARBA" id="ARBA00005697"/>
    </source>
</evidence>
<dbReference type="EMBL" id="JPIU01000038">
    <property type="protein sequence ID" value="KIO44963.1"/>
    <property type="molecule type" value="Genomic_DNA"/>
</dbReference>
<comment type="caution">
    <text evidence="11">The sequence shown here is derived from an EMBL/GenBank/DDBJ whole genome shotgun (WGS) entry which is preliminary data.</text>
</comment>
<dbReference type="Proteomes" id="UP000031980">
    <property type="component" value="Unassembled WGS sequence"/>
</dbReference>
<dbReference type="Proteomes" id="UP000031937">
    <property type="component" value="Unassembled WGS sequence"/>
</dbReference>
<reference evidence="11 13" key="1">
    <citation type="submission" date="2014-07" db="EMBL/GenBank/DDBJ databases">
        <title>Porphyromonadaceae bacterium OUH 308042 = ATCC BAA-2681 = DSM 28342 draft genome.</title>
        <authorList>
            <person name="Sydenham T.V."/>
            <person name="Hasman H."/>
            <person name="Justensen U.S."/>
        </authorList>
    </citation>
    <scope>NUCLEOTIDE SEQUENCE [LARGE SCALE GENOMIC DNA]</scope>
    <source>
        <strain evidence="11 13">OUH 308042</strain>
    </source>
</reference>
<dbReference type="AlphaFoldDB" id="A0A0C3MET4"/>
<feature type="transmembrane region" description="Helical" evidence="9">
    <location>
        <begin position="415"/>
        <end position="432"/>
    </location>
</feature>
<name>A0A0C3MET4_9PORP</name>
<feature type="transmembrane region" description="Helical" evidence="9">
    <location>
        <begin position="50"/>
        <end position="70"/>
    </location>
</feature>
<dbReference type="GO" id="GO:0005345">
    <property type="term" value="F:purine nucleobase transmembrane transporter activity"/>
    <property type="evidence" value="ECO:0007669"/>
    <property type="project" value="TreeGrafter"/>
</dbReference>
<feature type="transmembrane region" description="Helical" evidence="9">
    <location>
        <begin position="102"/>
        <end position="119"/>
    </location>
</feature>
<dbReference type="InterPro" id="IPR026033">
    <property type="entry name" value="Azg-like_bact_archaea"/>
</dbReference>
<keyword evidence="3 8" id="KW-0813">Transport</keyword>
<dbReference type="PIRSF" id="PIRSF005353">
    <property type="entry name" value="PbuG"/>
    <property type="match status" value="1"/>
</dbReference>
<evidence type="ECO:0000313" key="12">
    <source>
        <dbReference type="Proteomes" id="UP000031937"/>
    </source>
</evidence>
<keyword evidence="6 8" id="KW-1133">Transmembrane helix</keyword>
<feature type="transmembrane region" description="Helical" evidence="9">
    <location>
        <begin position="131"/>
        <end position="149"/>
    </location>
</feature>
<comment type="similarity">
    <text evidence="2 8">Belongs to the nucleobase:cation symporter-2 (NCS2) (TC 2.A.40) family. Azg-like subfamily.</text>
</comment>